<sequence length="127" mass="13628">MALSSWDIEVETARGIVNTTKGHFDKIDQLKVDSQGAVMDAITATDNLEIGQALSMTNNEYLSIMLGSAEAVGDNICLKMHEAINAYVDGDRQVAEDAQAAVSAIPDEDPEADKVTPQVRNRPGVPQ</sequence>
<name>A0A1I7MS62_9MICC</name>
<evidence type="ECO:0000313" key="2">
    <source>
        <dbReference type="EMBL" id="SFV24764.1"/>
    </source>
</evidence>
<dbReference type="AlphaFoldDB" id="A0A1I7MS62"/>
<organism evidence="2 3">
    <name type="scientific">Micrococcus terreus</name>
    <dbReference type="NCBI Taxonomy" id="574650"/>
    <lineage>
        <taxon>Bacteria</taxon>
        <taxon>Bacillati</taxon>
        <taxon>Actinomycetota</taxon>
        <taxon>Actinomycetes</taxon>
        <taxon>Micrococcales</taxon>
        <taxon>Micrococcaceae</taxon>
        <taxon>Micrococcus</taxon>
    </lineage>
</organism>
<dbReference type="STRING" id="574650.SAMN04487966_11332"/>
<reference evidence="2 3" key="1">
    <citation type="submission" date="2016-10" db="EMBL/GenBank/DDBJ databases">
        <authorList>
            <person name="de Groot N.N."/>
        </authorList>
    </citation>
    <scope>NUCLEOTIDE SEQUENCE [LARGE SCALE GENOMIC DNA]</scope>
    <source>
        <strain evidence="2 3">CGMCC 1.7054</strain>
    </source>
</reference>
<evidence type="ECO:0008006" key="4">
    <source>
        <dbReference type="Google" id="ProtNLM"/>
    </source>
</evidence>
<dbReference type="RefSeq" id="WP_091699310.1">
    <property type="nucleotide sequence ID" value="NZ_CBDRLN010000008.1"/>
</dbReference>
<keyword evidence="3" id="KW-1185">Reference proteome</keyword>
<protein>
    <recommendedName>
        <fullName evidence="4">Excreted virulence factor EspC, type VII ESX diderm</fullName>
    </recommendedName>
</protein>
<feature type="region of interest" description="Disordered" evidence="1">
    <location>
        <begin position="98"/>
        <end position="127"/>
    </location>
</feature>
<proteinExistence type="predicted"/>
<accession>A0A1I7MS62</accession>
<gene>
    <name evidence="2" type="ORF">SAMN04487966_11332</name>
</gene>
<evidence type="ECO:0000313" key="3">
    <source>
        <dbReference type="Proteomes" id="UP000198881"/>
    </source>
</evidence>
<dbReference type="Pfam" id="PF20117">
    <property type="entry name" value="DUF6507"/>
    <property type="match status" value="1"/>
</dbReference>
<dbReference type="Proteomes" id="UP000198881">
    <property type="component" value="Unassembled WGS sequence"/>
</dbReference>
<evidence type="ECO:0000256" key="1">
    <source>
        <dbReference type="SAM" id="MobiDB-lite"/>
    </source>
</evidence>
<dbReference type="InterPro" id="IPR045436">
    <property type="entry name" value="DUF6507"/>
</dbReference>
<dbReference type="EMBL" id="FPCG01000013">
    <property type="protein sequence ID" value="SFV24764.1"/>
    <property type="molecule type" value="Genomic_DNA"/>
</dbReference>